<dbReference type="RefSeq" id="WP_062281984.1">
    <property type="nucleotide sequence ID" value="NZ_LTBC01000002.1"/>
</dbReference>
<proteinExistence type="predicted"/>
<dbReference type="InterPro" id="IPR041575">
    <property type="entry name" value="Rubredoxin_C"/>
</dbReference>
<dbReference type="PANTHER" id="PTHR43429:SF3">
    <property type="entry name" value="NITRITE REDUCTASE [NAD(P)H]"/>
    <property type="match status" value="1"/>
</dbReference>
<feature type="domain" description="FAD/NAD(P)-binding" evidence="4">
    <location>
        <begin position="2"/>
        <end position="291"/>
    </location>
</feature>
<comment type="caution">
    <text evidence="6">The sequence shown here is derived from an EMBL/GenBank/DDBJ whole genome shotgun (WGS) entry which is preliminary data.</text>
</comment>
<evidence type="ECO:0000313" key="7">
    <source>
        <dbReference type="Proteomes" id="UP000075670"/>
    </source>
</evidence>
<dbReference type="Pfam" id="PF18267">
    <property type="entry name" value="Rubredoxin_C"/>
    <property type="match status" value="1"/>
</dbReference>
<dbReference type="EC" id="1.2.1.58" evidence="6"/>
<dbReference type="InterPro" id="IPR050260">
    <property type="entry name" value="FAD-bd_OxRdtase"/>
</dbReference>
<feature type="domain" description="NADH-rubredoxin oxidoreductase C-terminal" evidence="5">
    <location>
        <begin position="310"/>
        <end position="379"/>
    </location>
</feature>
<dbReference type="OrthoDB" id="9807946at2"/>
<reference evidence="6 7" key="1">
    <citation type="submission" date="2016-02" db="EMBL/GenBank/DDBJ databases">
        <title>Genome sequence of Moorella mulderi DSM 14980.</title>
        <authorList>
            <person name="Poehlein A."/>
            <person name="Daniel R."/>
        </authorList>
    </citation>
    <scope>NUCLEOTIDE SEQUENCE [LARGE SCALE GENOMIC DNA]</scope>
    <source>
        <strain evidence="6 7">DSM 14980</strain>
    </source>
</reference>
<keyword evidence="3" id="KW-0274">FAD</keyword>
<dbReference type="PRINTS" id="PR00368">
    <property type="entry name" value="FADPNR"/>
</dbReference>
<dbReference type="PANTHER" id="PTHR43429">
    <property type="entry name" value="PYRIDINE NUCLEOTIDE-DISULFIDE OXIDOREDUCTASE DOMAIN-CONTAINING"/>
    <property type="match status" value="1"/>
</dbReference>
<evidence type="ECO:0000259" key="4">
    <source>
        <dbReference type="Pfam" id="PF07992"/>
    </source>
</evidence>
<evidence type="ECO:0000259" key="5">
    <source>
        <dbReference type="Pfam" id="PF18267"/>
    </source>
</evidence>
<dbReference type="Proteomes" id="UP000075670">
    <property type="component" value="Unassembled WGS sequence"/>
</dbReference>
<dbReference type="InterPro" id="IPR016156">
    <property type="entry name" value="FAD/NAD-linked_Rdtase_dimer_sf"/>
</dbReference>
<accession>A0A151B0C8</accession>
<keyword evidence="7" id="KW-1185">Reference proteome</keyword>
<dbReference type="Gene3D" id="3.50.50.60">
    <property type="entry name" value="FAD/NAD(P)-binding domain"/>
    <property type="match status" value="2"/>
</dbReference>
<dbReference type="PATRIC" id="fig|1122241.3.peg.922"/>
<evidence type="ECO:0000256" key="1">
    <source>
        <dbReference type="ARBA" id="ARBA00001974"/>
    </source>
</evidence>
<evidence type="ECO:0000256" key="2">
    <source>
        <dbReference type="ARBA" id="ARBA00022630"/>
    </source>
</evidence>
<dbReference type="GO" id="GO:0047110">
    <property type="term" value="F:phenylglyoxylate dehydrogenase (acylating) activity"/>
    <property type="evidence" value="ECO:0007669"/>
    <property type="project" value="UniProtKB-EC"/>
</dbReference>
<dbReference type="EMBL" id="LTBC01000002">
    <property type="protein sequence ID" value="KYH33097.1"/>
    <property type="molecule type" value="Genomic_DNA"/>
</dbReference>
<keyword evidence="2" id="KW-0285">Flavoprotein</keyword>
<name>A0A151B0C8_9FIRM</name>
<organism evidence="6 7">
    <name type="scientific">Moorella mulderi DSM 14980</name>
    <dbReference type="NCBI Taxonomy" id="1122241"/>
    <lineage>
        <taxon>Bacteria</taxon>
        <taxon>Bacillati</taxon>
        <taxon>Bacillota</taxon>
        <taxon>Clostridia</taxon>
        <taxon>Neomoorellales</taxon>
        <taxon>Neomoorellaceae</taxon>
        <taxon>Neomoorella</taxon>
    </lineage>
</organism>
<evidence type="ECO:0000256" key="3">
    <source>
        <dbReference type="ARBA" id="ARBA00022827"/>
    </source>
</evidence>
<dbReference type="InterPro" id="IPR036188">
    <property type="entry name" value="FAD/NAD-bd_sf"/>
</dbReference>
<dbReference type="AlphaFoldDB" id="A0A151B0C8"/>
<sequence>MNYVLIGNSVASVNAVAGIREYDREGSITIVSAENYYAYGRPLISYWLEKRVQDQDMPYRPQEFYEKNCVRVILGRRAVKLDPEARQVHLDNGEKLPFDRLLLATGGRPFVPPIAGLTAANYFTFINYDDVRRLEAFAIPGREAVILGAGPTGLKAMESLVQRGVKVTLVELADRIWAPALDPEAGALVAGFLQDNGVNLYLNDTLTSIRQEDDGRLLIELKSGRELKADILVIAIGVRPNVELLTGLPGVTINRGVVVGPDLSTGLPGVYAAGDVVDGNPPLLPHAAIQGKIAGRNMAGAGEIYQPLPPYNALGFLGLHIISMGNSAATGEEYELLTEVDPAALVYRKLVLKDNRLSGALLINKIDRAGIYRQLLEEGIEVTSFKDELLRPDFGLLSLPETIWQQQLAV</sequence>
<dbReference type="Gene3D" id="3.30.390.30">
    <property type="match status" value="1"/>
</dbReference>
<keyword evidence="6" id="KW-0560">Oxidoreductase</keyword>
<comment type="cofactor">
    <cofactor evidence="1">
        <name>FAD</name>
        <dbReference type="ChEBI" id="CHEBI:57692"/>
    </cofactor>
</comment>
<gene>
    <name evidence="6" type="primary">padH</name>
    <name evidence="6" type="ORF">MOMUL_08750</name>
</gene>
<evidence type="ECO:0000313" key="6">
    <source>
        <dbReference type="EMBL" id="KYH33097.1"/>
    </source>
</evidence>
<dbReference type="PRINTS" id="PR00411">
    <property type="entry name" value="PNDRDTASEI"/>
</dbReference>
<protein>
    <submittedName>
        <fullName evidence="6">NADH-dependent phenylglyoxylate dehydrogenase subunit epsilon</fullName>
        <ecNumber evidence="6">1.2.1.58</ecNumber>
    </submittedName>
</protein>
<dbReference type="SUPFAM" id="SSF51905">
    <property type="entry name" value="FAD/NAD(P)-binding domain"/>
    <property type="match status" value="1"/>
</dbReference>
<dbReference type="Pfam" id="PF07992">
    <property type="entry name" value="Pyr_redox_2"/>
    <property type="match status" value="1"/>
</dbReference>
<dbReference type="InterPro" id="IPR023753">
    <property type="entry name" value="FAD/NAD-binding_dom"/>
</dbReference>